<protein>
    <submittedName>
        <fullName evidence="2">Uncharacterized protein</fullName>
    </submittedName>
</protein>
<feature type="non-terminal residue" evidence="2">
    <location>
        <position position="81"/>
    </location>
</feature>
<organism evidence="2 3">
    <name type="scientific">Sphaeroforma arctica JP610</name>
    <dbReference type="NCBI Taxonomy" id="667725"/>
    <lineage>
        <taxon>Eukaryota</taxon>
        <taxon>Ichthyosporea</taxon>
        <taxon>Ichthyophonida</taxon>
        <taxon>Sphaeroforma</taxon>
    </lineage>
</organism>
<dbReference type="RefSeq" id="XP_014144702.1">
    <property type="nucleotide sequence ID" value="XM_014289227.1"/>
</dbReference>
<gene>
    <name evidence="2" type="ORF">SARC_16669</name>
</gene>
<evidence type="ECO:0000313" key="2">
    <source>
        <dbReference type="EMBL" id="KNC70800.1"/>
    </source>
</evidence>
<feature type="region of interest" description="Disordered" evidence="1">
    <location>
        <begin position="1"/>
        <end position="20"/>
    </location>
</feature>
<reference evidence="2 3" key="1">
    <citation type="submission" date="2011-02" db="EMBL/GenBank/DDBJ databases">
        <title>The Genome Sequence of Sphaeroforma arctica JP610.</title>
        <authorList>
            <consortium name="The Broad Institute Genome Sequencing Platform"/>
            <person name="Russ C."/>
            <person name="Cuomo C."/>
            <person name="Young S.K."/>
            <person name="Zeng Q."/>
            <person name="Gargeya S."/>
            <person name="Alvarado L."/>
            <person name="Berlin A."/>
            <person name="Chapman S.B."/>
            <person name="Chen Z."/>
            <person name="Freedman E."/>
            <person name="Gellesch M."/>
            <person name="Goldberg J."/>
            <person name="Griggs A."/>
            <person name="Gujja S."/>
            <person name="Heilman E."/>
            <person name="Heiman D."/>
            <person name="Howarth C."/>
            <person name="Mehta T."/>
            <person name="Neiman D."/>
            <person name="Pearson M."/>
            <person name="Roberts A."/>
            <person name="Saif S."/>
            <person name="Shea T."/>
            <person name="Shenoy N."/>
            <person name="Sisk P."/>
            <person name="Stolte C."/>
            <person name="Sykes S."/>
            <person name="White J."/>
            <person name="Yandava C."/>
            <person name="Burger G."/>
            <person name="Gray M.W."/>
            <person name="Holland P.W.H."/>
            <person name="King N."/>
            <person name="Lang F.B.F."/>
            <person name="Roger A.J."/>
            <person name="Ruiz-Trillo I."/>
            <person name="Haas B."/>
            <person name="Nusbaum C."/>
            <person name="Birren B."/>
        </authorList>
    </citation>
    <scope>NUCLEOTIDE SEQUENCE [LARGE SCALE GENOMIC DNA]</scope>
    <source>
        <strain evidence="2 3">JP610</strain>
    </source>
</reference>
<evidence type="ECO:0000313" key="3">
    <source>
        <dbReference type="Proteomes" id="UP000054560"/>
    </source>
</evidence>
<dbReference type="AlphaFoldDB" id="A0A0L0F250"/>
<dbReference type="Proteomes" id="UP000054560">
    <property type="component" value="Unassembled WGS sequence"/>
</dbReference>
<dbReference type="GeneID" id="25917173"/>
<dbReference type="EMBL" id="KQ250217">
    <property type="protein sequence ID" value="KNC70800.1"/>
    <property type="molecule type" value="Genomic_DNA"/>
</dbReference>
<proteinExistence type="predicted"/>
<feature type="non-terminal residue" evidence="2">
    <location>
        <position position="1"/>
    </location>
</feature>
<evidence type="ECO:0000256" key="1">
    <source>
        <dbReference type="SAM" id="MobiDB-lite"/>
    </source>
</evidence>
<name>A0A0L0F250_9EUKA</name>
<sequence>TMDAIENATQSQSGYDGGAYTANPIDGTAKSMLMFRGQDVSLFYNFLVNGEGGSHTIPTALYAPSPFSKAKLETLKVGDVS</sequence>
<accession>A0A0L0F250</accession>
<keyword evidence="3" id="KW-1185">Reference proteome</keyword>